<dbReference type="STRING" id="741276.A0A2S5B4E2"/>
<dbReference type="GO" id="GO:0005886">
    <property type="term" value="C:plasma membrane"/>
    <property type="evidence" value="ECO:0007669"/>
    <property type="project" value="TreeGrafter"/>
</dbReference>
<feature type="region of interest" description="Disordered" evidence="3">
    <location>
        <begin position="223"/>
        <end position="293"/>
    </location>
</feature>
<dbReference type="SUPFAM" id="SSF48366">
    <property type="entry name" value="Ras GEF"/>
    <property type="match status" value="1"/>
</dbReference>
<feature type="region of interest" description="Disordered" evidence="3">
    <location>
        <begin position="82"/>
        <end position="117"/>
    </location>
</feature>
<feature type="compositionally biased region" description="Polar residues" evidence="3">
    <location>
        <begin position="1087"/>
        <end position="1104"/>
    </location>
</feature>
<sequence length="1476" mass="159561">MTEERPHASAAGPSADPVPATAFVETTNETAVRAFVERVAQVNGSLNPGDLVQTSVDAKGRTLYRLSLAGLDDPEPVQNAHLRSPKTPFALPFTRPARSPLARSADRPRPPTERTSLRPTRSIPLLRVEAAGNGQTASEIDAVAPGATGQRYLRRVGSSPLLNGSGEASTPRDMRALEAFPVGRVTKARGDGTGDIIGRLLTWRTAKPAAPTSRADDVAMDLKRQDGSQPDGSQSGLLTSGASPADTGPHVPSYEIAKAADPGREHPTARPRTRHSHAQQPFGTGVRLPPVSSSGSLQGSQVFASVPFATEAPTLPFMREVSSSDSIRTAKADAHASHAPIELTAVPAVRSYDPAIFDAFHPGTASGVAFPTEPSTQPHRLPFGHHGRADSTRSVASHRSDATESSAHEITLVPTAGDDPRYVLWGEKSKKSPATLASASATPTRMRRRASPASSATDSPVSADRFPHSDSRSSPASSVRQSVGSTVEDIRVPRERVLMAATVERLVAELTSQIAPDLLADFFLTFRSYLAPLELMHLLLTRFEWAMKSDPPLPPERDARPALASIDDAENAALRRIVRVRTFVVLRYWLLNHFMQDFYPSRDLRTTLTSWLNESAREERFRSSPRDLRLIKALKRTVRKCKEAYISGRAQRDAAAAGRSPVLGTAEDGGDEDRDVDLAVAPDRPPQQSLLSSGQDILAPSEPCADATAVDGGLKPPGPIARRLSDAMSTLGRIKRKLAAVSAKQTRRSAATIPSPEPSLRDGTEGSSADLLRHEDRLHSYLRQLGLELASKPNEENDESAAEISPSNVASECTPASIREAAIPPFDATAPAAVDGHVVHLGQASTSPATGLGILARDEELQPTGLDICGGPAFHTTPATETPSFSLLPGLFGPLVDSARPASVRVELDDLSDSSDDDDDDVIEAKRVMKRLPPARFLEAQTEQVSSADELRSRAVGVSTPEAASRTYSALFVDDEEGYEDGELVTVIPNFILDGLDDSDEENGEGGVEAALRRLEGIVDDARERRHAARVQQQMEKSSKLEEERRQREEGAAVLPSDDSTTTLASDAASPVESVDRDLLPAMHGALNTTRGPPELPTTTTEQSVVPRIDVELAAGRDAQAPSPGRANLTNRLFGQRATSAIATPRALSPQSLHRAFVMWHRTDVIVQHFTLIERDLLRMLSYQELVGGNWQRRPDKIDVLDWETYVKERRRLALAAAERGETTGSAVQDLLARFNLTANWVASEILLTASLDERVLVISKFIRLAFKSYCLHNLQTVMQFVHGLLHPDVARLHKTWGRVPAWEMRKLDSMKDLCGQTGSFGLLSAHMRAAALGRASQQLHKASFAPGNTGGSQACLPFVGLLLHDVSRTAELPTLLDPTAPDTAASVDSSGRLLAPAQPAAFDDHPPLPASTPLAPLVNVHQFRRLAETVRTLQTFQELSKQYTFKPVSAIYLRCLKLRVLDGHILHELSLRLEP</sequence>
<evidence type="ECO:0000256" key="3">
    <source>
        <dbReference type="SAM" id="MobiDB-lite"/>
    </source>
</evidence>
<feature type="domain" description="Ras-GEF" evidence="4">
    <location>
        <begin position="1162"/>
        <end position="1476"/>
    </location>
</feature>
<dbReference type="PROSITE" id="PS50009">
    <property type="entry name" value="RASGEF_CAT"/>
    <property type="match status" value="1"/>
</dbReference>
<feature type="region of interest" description="Disordered" evidence="3">
    <location>
        <begin position="742"/>
        <end position="768"/>
    </location>
</feature>
<feature type="compositionally biased region" description="Low complexity" evidence="3">
    <location>
        <begin position="433"/>
        <end position="444"/>
    </location>
</feature>
<dbReference type="PANTHER" id="PTHR23113">
    <property type="entry name" value="GUANINE NUCLEOTIDE EXCHANGE FACTOR"/>
    <property type="match status" value="1"/>
</dbReference>
<evidence type="ECO:0008006" key="8">
    <source>
        <dbReference type="Google" id="ProtNLM"/>
    </source>
</evidence>
<feature type="region of interest" description="Disordered" evidence="3">
    <location>
        <begin position="433"/>
        <end position="485"/>
    </location>
</feature>
<dbReference type="SMART" id="SM00229">
    <property type="entry name" value="RasGEFN"/>
    <property type="match status" value="1"/>
</dbReference>
<feature type="region of interest" description="Disordered" evidence="3">
    <location>
        <begin position="1"/>
        <end position="20"/>
    </location>
</feature>
<dbReference type="Pfam" id="PF00617">
    <property type="entry name" value="RasGEF"/>
    <property type="match status" value="1"/>
</dbReference>
<dbReference type="Pfam" id="PF00618">
    <property type="entry name" value="RasGEF_N"/>
    <property type="match status" value="1"/>
</dbReference>
<dbReference type="InterPro" id="IPR023578">
    <property type="entry name" value="Ras_GEF_dom_sf"/>
</dbReference>
<accession>A0A2S5B4E2</accession>
<evidence type="ECO:0000259" key="4">
    <source>
        <dbReference type="PROSITE" id="PS50009"/>
    </source>
</evidence>
<name>A0A2S5B4E2_9BASI</name>
<feature type="compositionally biased region" description="Polar residues" evidence="3">
    <location>
        <begin position="227"/>
        <end position="242"/>
    </location>
</feature>
<feature type="region of interest" description="Disordered" evidence="3">
    <location>
        <begin position="1025"/>
        <end position="1105"/>
    </location>
</feature>
<feature type="compositionally biased region" description="Low complexity" evidence="3">
    <location>
        <begin position="472"/>
        <end position="485"/>
    </location>
</feature>
<evidence type="ECO:0000256" key="2">
    <source>
        <dbReference type="PROSITE-ProRule" id="PRU00168"/>
    </source>
</evidence>
<dbReference type="Gene3D" id="1.10.840.10">
    <property type="entry name" value="Ras guanine-nucleotide exchange factors catalytic domain"/>
    <property type="match status" value="1"/>
</dbReference>
<protein>
    <recommendedName>
        <fullName evidence="8">Ras GEF</fullName>
    </recommendedName>
</protein>
<comment type="caution">
    <text evidence="6">The sequence shown here is derived from an EMBL/GenBank/DDBJ whole genome shotgun (WGS) entry which is preliminary data.</text>
</comment>
<dbReference type="InterPro" id="IPR001895">
    <property type="entry name" value="RASGEF_cat_dom"/>
</dbReference>
<dbReference type="Proteomes" id="UP000237144">
    <property type="component" value="Unassembled WGS sequence"/>
</dbReference>
<organism evidence="6 7">
    <name type="scientific">Rhodotorula taiwanensis</name>
    <dbReference type="NCBI Taxonomy" id="741276"/>
    <lineage>
        <taxon>Eukaryota</taxon>
        <taxon>Fungi</taxon>
        <taxon>Dikarya</taxon>
        <taxon>Basidiomycota</taxon>
        <taxon>Pucciniomycotina</taxon>
        <taxon>Microbotryomycetes</taxon>
        <taxon>Sporidiobolales</taxon>
        <taxon>Sporidiobolaceae</taxon>
        <taxon>Rhodotorula</taxon>
    </lineage>
</organism>
<feature type="region of interest" description="Disordered" evidence="3">
    <location>
        <begin position="372"/>
        <end position="413"/>
    </location>
</feature>
<feature type="domain" description="N-terminal Ras-GEF" evidence="5">
    <location>
        <begin position="494"/>
        <end position="635"/>
    </location>
</feature>
<reference evidence="6 7" key="1">
    <citation type="journal article" date="2018" name="Front. Microbiol.">
        <title>Prospects for Fungal Bioremediation of Acidic Radioactive Waste Sites: Characterization and Genome Sequence of Rhodotorula taiwanensis MD1149.</title>
        <authorList>
            <person name="Tkavc R."/>
            <person name="Matrosova V.Y."/>
            <person name="Grichenko O.E."/>
            <person name="Gostincar C."/>
            <person name="Volpe R.P."/>
            <person name="Klimenkova P."/>
            <person name="Gaidamakova E.K."/>
            <person name="Zhou C.E."/>
            <person name="Stewart B.J."/>
            <person name="Lyman M.G."/>
            <person name="Malfatti S.A."/>
            <person name="Rubinfeld B."/>
            <person name="Courtot M."/>
            <person name="Singh J."/>
            <person name="Dalgard C.L."/>
            <person name="Hamilton T."/>
            <person name="Frey K.G."/>
            <person name="Gunde-Cimerman N."/>
            <person name="Dugan L."/>
            <person name="Daly M.J."/>
        </authorList>
    </citation>
    <scope>NUCLEOTIDE SEQUENCE [LARGE SCALE GENOMIC DNA]</scope>
    <source>
        <strain evidence="6 7">MD1149</strain>
    </source>
</reference>
<proteinExistence type="predicted"/>
<dbReference type="OrthoDB" id="10254377at2759"/>
<feature type="compositionally biased region" description="Basic and acidic residues" evidence="3">
    <location>
        <begin position="104"/>
        <end position="116"/>
    </location>
</feature>
<feature type="region of interest" description="Disordered" evidence="3">
    <location>
        <begin position="656"/>
        <end position="720"/>
    </location>
</feature>
<dbReference type="Gene3D" id="1.20.870.10">
    <property type="entry name" value="Son of sevenless (SoS) protein Chain: S domain 1"/>
    <property type="match status" value="1"/>
</dbReference>
<dbReference type="PANTHER" id="PTHR23113:SF363">
    <property type="entry name" value="PROTEIN SON OF SEVENLESS"/>
    <property type="match status" value="1"/>
</dbReference>
<feature type="compositionally biased region" description="Basic and acidic residues" evidence="3">
    <location>
        <begin position="1037"/>
        <end position="1051"/>
    </location>
</feature>
<dbReference type="PROSITE" id="PS50212">
    <property type="entry name" value="RASGEF_NTER"/>
    <property type="match status" value="1"/>
</dbReference>
<feature type="compositionally biased region" description="Low complexity" evidence="3">
    <location>
        <begin position="451"/>
        <end position="463"/>
    </location>
</feature>
<dbReference type="GO" id="GO:0005085">
    <property type="term" value="F:guanyl-nucleotide exchange factor activity"/>
    <property type="evidence" value="ECO:0007669"/>
    <property type="project" value="UniProtKB-KW"/>
</dbReference>
<keyword evidence="7" id="KW-1185">Reference proteome</keyword>
<keyword evidence="1 2" id="KW-0344">Guanine-nucleotide releasing factor</keyword>
<dbReference type="EMBL" id="PJQD01000079">
    <property type="protein sequence ID" value="POY71581.1"/>
    <property type="molecule type" value="Genomic_DNA"/>
</dbReference>
<dbReference type="GO" id="GO:0007265">
    <property type="term" value="P:Ras protein signal transduction"/>
    <property type="evidence" value="ECO:0007669"/>
    <property type="project" value="TreeGrafter"/>
</dbReference>
<dbReference type="CDD" id="cd06224">
    <property type="entry name" value="REM"/>
    <property type="match status" value="1"/>
</dbReference>
<dbReference type="SMART" id="SM00147">
    <property type="entry name" value="RasGEF"/>
    <property type="match status" value="1"/>
</dbReference>
<evidence type="ECO:0000313" key="6">
    <source>
        <dbReference type="EMBL" id="POY71581.1"/>
    </source>
</evidence>
<evidence type="ECO:0000259" key="5">
    <source>
        <dbReference type="PROSITE" id="PS50212"/>
    </source>
</evidence>
<evidence type="ECO:0000256" key="1">
    <source>
        <dbReference type="ARBA" id="ARBA00022658"/>
    </source>
</evidence>
<dbReference type="InterPro" id="IPR036964">
    <property type="entry name" value="RASGEF_cat_dom_sf"/>
</dbReference>
<dbReference type="InterPro" id="IPR008937">
    <property type="entry name" value="Ras-like_GEF"/>
</dbReference>
<feature type="compositionally biased region" description="Polar residues" evidence="3">
    <location>
        <begin position="686"/>
        <end position="695"/>
    </location>
</feature>
<dbReference type="InterPro" id="IPR000651">
    <property type="entry name" value="Ras-like_Gua-exchang_fac_N"/>
</dbReference>
<evidence type="ECO:0000313" key="7">
    <source>
        <dbReference type="Proteomes" id="UP000237144"/>
    </source>
</evidence>
<gene>
    <name evidence="6" type="ORF">BMF94_5406</name>
</gene>